<feature type="non-terminal residue" evidence="2">
    <location>
        <position position="1"/>
    </location>
</feature>
<feature type="compositionally biased region" description="Acidic residues" evidence="1">
    <location>
        <begin position="149"/>
        <end position="159"/>
    </location>
</feature>
<feature type="region of interest" description="Disordered" evidence="1">
    <location>
        <begin position="139"/>
        <end position="170"/>
    </location>
</feature>
<comment type="caution">
    <text evidence="2">The sequence shown here is derived from an EMBL/GenBank/DDBJ whole genome shotgun (WGS) entry which is preliminary data.</text>
</comment>
<proteinExistence type="predicted"/>
<keyword evidence="3" id="KW-1185">Reference proteome</keyword>
<evidence type="ECO:0000256" key="1">
    <source>
        <dbReference type="SAM" id="MobiDB-lite"/>
    </source>
</evidence>
<sequence>KGPRESPKYQTKDINSSSSINLENLSDKTWINGRGRETEMVMGIDQPIVDSMDTMTIILNGRVECMRSHQQRTTLQSAGYQYLKTKLEDLVVLAEREFQVVVLAERQLQAAVLTERELQAAVLTEREFQKAVLAAQKETYGAAGREEDGTATEEAEDGTTTEKTKSPTEL</sequence>
<protein>
    <submittedName>
        <fullName evidence="2">Uncharacterized protein</fullName>
    </submittedName>
</protein>
<dbReference type="Proteomes" id="UP000824890">
    <property type="component" value="Unassembled WGS sequence"/>
</dbReference>
<dbReference type="EMBL" id="JAGKQM010000003">
    <property type="protein sequence ID" value="KAH0931457.1"/>
    <property type="molecule type" value="Genomic_DNA"/>
</dbReference>
<evidence type="ECO:0000313" key="3">
    <source>
        <dbReference type="Proteomes" id="UP000824890"/>
    </source>
</evidence>
<feature type="compositionally biased region" description="Basic and acidic residues" evidence="1">
    <location>
        <begin position="160"/>
        <end position="170"/>
    </location>
</feature>
<accession>A0ABQ8DQ22</accession>
<name>A0ABQ8DQ22_BRANA</name>
<reference evidence="2 3" key="1">
    <citation type="submission" date="2021-05" db="EMBL/GenBank/DDBJ databases">
        <title>Genome Assembly of Synthetic Allotetraploid Brassica napus Reveals Homoeologous Exchanges between Subgenomes.</title>
        <authorList>
            <person name="Davis J.T."/>
        </authorList>
    </citation>
    <scope>NUCLEOTIDE SEQUENCE [LARGE SCALE GENOMIC DNA]</scope>
    <source>
        <strain evidence="3">cv. Da-Ae</strain>
        <tissue evidence="2">Seedling</tissue>
    </source>
</reference>
<gene>
    <name evidence="2" type="ORF">HID58_008574</name>
</gene>
<organism evidence="2 3">
    <name type="scientific">Brassica napus</name>
    <name type="common">Rape</name>
    <dbReference type="NCBI Taxonomy" id="3708"/>
    <lineage>
        <taxon>Eukaryota</taxon>
        <taxon>Viridiplantae</taxon>
        <taxon>Streptophyta</taxon>
        <taxon>Embryophyta</taxon>
        <taxon>Tracheophyta</taxon>
        <taxon>Spermatophyta</taxon>
        <taxon>Magnoliopsida</taxon>
        <taxon>eudicotyledons</taxon>
        <taxon>Gunneridae</taxon>
        <taxon>Pentapetalae</taxon>
        <taxon>rosids</taxon>
        <taxon>malvids</taxon>
        <taxon>Brassicales</taxon>
        <taxon>Brassicaceae</taxon>
        <taxon>Brassiceae</taxon>
        <taxon>Brassica</taxon>
    </lineage>
</organism>
<evidence type="ECO:0000313" key="2">
    <source>
        <dbReference type="EMBL" id="KAH0931457.1"/>
    </source>
</evidence>